<dbReference type="GO" id="GO:0007165">
    <property type="term" value="P:signal transduction"/>
    <property type="evidence" value="ECO:0007669"/>
    <property type="project" value="InterPro"/>
</dbReference>
<name>A0A1B6CM86_9HEMI</name>
<evidence type="ECO:0000256" key="8">
    <source>
        <dbReference type="ARBA" id="ARBA00047899"/>
    </source>
</evidence>
<feature type="compositionally biased region" description="Polar residues" evidence="11">
    <location>
        <begin position="222"/>
        <end position="238"/>
    </location>
</feature>
<feature type="compositionally biased region" description="Polar residues" evidence="11">
    <location>
        <begin position="539"/>
        <end position="556"/>
    </location>
</feature>
<dbReference type="Gene3D" id="1.10.533.10">
    <property type="entry name" value="Death Domain, Fas"/>
    <property type="match status" value="1"/>
</dbReference>
<sequence>MEPDKRYLMRIYELPYEPRRGLCRLLDLHDKWEELGGAYMNIDVLTLQYMRRSPSPTDELLTYWGSRNHTVLELFVLLSKMQNYQAMMILKPLINPQHHRLIYEGEQNLSTLFQNNTTHENPDSSSARRSNYTPTAPCLIPSGKDLGINPNNLNSNEAAGRTHRSLRDPLAGILEDFLSQKVMNTIAQNHNSHIAVTSENNNANIVAADNESHNQPRPPPSQSRKLSSVSTATPTSDSGLPLVNYSELEAATNRWDRTCILGRGGFGTVYKGSWKNTLVAIKKLETQKANMLVSTELLEAQRQQSLRELKYLNSCRHDNILPLYGYSVGGEASCLVYQFMINGSLEDRLMCRQDSKPISWLQRHRIATGTACGLQFLHSVGDKPLVHGDIKSANILLDSHLEPRIGDFGLAREGPLQQYTHVKVSRVHGTRPYLPDEFLRGKKFSTKVDTFSFGIVLFELATGLRAYEENRHHKYLKDHVEETDLPELADPKAGPDKYAIVQSLLNLGKWCTKTLAKNRPDMVIVLQTLNSLPRDVNILNQNSPTHSNNEMQQNRECVSPGPKKLSPSTQKLSASPNQTPVHMKTKQTPVALQIPVPIIHPPPTHRLLTPPEFGNASVSPRSVSPNTPVQQLPTEMTVPPSFSPNFPDLFMQKSEVDALIPSIGDAIGCINIGNNRLDASPAPCDDLPLMTELGIKPLENDHNNIT</sequence>
<dbReference type="PROSITE" id="PS50011">
    <property type="entry name" value="PROTEIN_KINASE_DOM"/>
    <property type="match status" value="1"/>
</dbReference>
<feature type="region of interest" description="Disordered" evidence="11">
    <location>
        <begin position="114"/>
        <end position="136"/>
    </location>
</feature>
<dbReference type="InterPro" id="IPR000719">
    <property type="entry name" value="Prot_kinase_dom"/>
</dbReference>
<dbReference type="InterPro" id="IPR011009">
    <property type="entry name" value="Kinase-like_dom_sf"/>
</dbReference>
<keyword evidence="6" id="KW-0418">Kinase</keyword>
<dbReference type="FunFam" id="1.10.510.10:FF:000754">
    <property type="entry name" value="Interleukin-1 receptor-associated kinase"/>
    <property type="match status" value="1"/>
</dbReference>
<dbReference type="PROSITE" id="PS00107">
    <property type="entry name" value="PROTEIN_KINASE_ATP"/>
    <property type="match status" value="1"/>
</dbReference>
<evidence type="ECO:0000256" key="3">
    <source>
        <dbReference type="ARBA" id="ARBA00022527"/>
    </source>
</evidence>
<dbReference type="GO" id="GO:0005524">
    <property type="term" value="F:ATP binding"/>
    <property type="evidence" value="ECO:0007669"/>
    <property type="project" value="UniProtKB-UniRule"/>
</dbReference>
<dbReference type="Pfam" id="PF00531">
    <property type="entry name" value="Death"/>
    <property type="match status" value="1"/>
</dbReference>
<dbReference type="InterPro" id="IPR017441">
    <property type="entry name" value="Protein_kinase_ATP_BS"/>
</dbReference>
<evidence type="ECO:0000256" key="4">
    <source>
        <dbReference type="ARBA" id="ARBA00022679"/>
    </source>
</evidence>
<dbReference type="Gene3D" id="3.30.200.20">
    <property type="entry name" value="Phosphorylase Kinase, domain 1"/>
    <property type="match status" value="1"/>
</dbReference>
<evidence type="ECO:0000313" key="13">
    <source>
        <dbReference type="EMBL" id="JAS14495.1"/>
    </source>
</evidence>
<dbReference type="EC" id="2.7.11.1" evidence="2"/>
<evidence type="ECO:0000313" key="14">
    <source>
        <dbReference type="EMBL" id="JAS27856.1"/>
    </source>
</evidence>
<dbReference type="CDD" id="cd14066">
    <property type="entry name" value="STKc_IRAK"/>
    <property type="match status" value="1"/>
</dbReference>
<organism evidence="13">
    <name type="scientific">Clastoptera arizonana</name>
    <name type="common">Arizona spittle bug</name>
    <dbReference type="NCBI Taxonomy" id="38151"/>
    <lineage>
        <taxon>Eukaryota</taxon>
        <taxon>Metazoa</taxon>
        <taxon>Ecdysozoa</taxon>
        <taxon>Arthropoda</taxon>
        <taxon>Hexapoda</taxon>
        <taxon>Insecta</taxon>
        <taxon>Pterygota</taxon>
        <taxon>Neoptera</taxon>
        <taxon>Paraneoptera</taxon>
        <taxon>Hemiptera</taxon>
        <taxon>Auchenorrhyncha</taxon>
        <taxon>Cercopoidea</taxon>
        <taxon>Clastopteridae</taxon>
        <taxon>Clastoptera</taxon>
    </lineage>
</organism>
<dbReference type="EMBL" id="GEDC01009442">
    <property type="protein sequence ID" value="JAS27856.1"/>
    <property type="molecule type" value="Transcribed_RNA"/>
</dbReference>
<dbReference type="EMBL" id="GEDC01022803">
    <property type="protein sequence ID" value="JAS14495.1"/>
    <property type="molecule type" value="Transcribed_RNA"/>
</dbReference>
<dbReference type="GO" id="GO:0004674">
    <property type="term" value="F:protein serine/threonine kinase activity"/>
    <property type="evidence" value="ECO:0007669"/>
    <property type="project" value="UniProtKB-KW"/>
</dbReference>
<evidence type="ECO:0000256" key="1">
    <source>
        <dbReference type="ARBA" id="ARBA00008718"/>
    </source>
</evidence>
<evidence type="ECO:0000256" key="6">
    <source>
        <dbReference type="ARBA" id="ARBA00022777"/>
    </source>
</evidence>
<dbReference type="SUPFAM" id="SSF47986">
    <property type="entry name" value="DEATH domain"/>
    <property type="match status" value="1"/>
</dbReference>
<dbReference type="InterPro" id="IPR011029">
    <property type="entry name" value="DEATH-like_dom_sf"/>
</dbReference>
<evidence type="ECO:0000256" key="10">
    <source>
        <dbReference type="PROSITE-ProRule" id="PRU10141"/>
    </source>
</evidence>
<evidence type="ECO:0000259" key="12">
    <source>
        <dbReference type="PROSITE" id="PS50011"/>
    </source>
</evidence>
<feature type="region of interest" description="Disordered" evidence="11">
    <location>
        <begin position="209"/>
        <end position="241"/>
    </location>
</feature>
<feature type="binding site" evidence="10">
    <location>
        <position position="283"/>
    </location>
    <ligand>
        <name>ATP</name>
        <dbReference type="ChEBI" id="CHEBI:30616"/>
    </ligand>
</feature>
<feature type="compositionally biased region" description="Polar residues" evidence="11">
    <location>
        <begin position="566"/>
        <end position="581"/>
    </location>
</feature>
<dbReference type="AlphaFoldDB" id="A0A1B6CM86"/>
<comment type="catalytic activity">
    <reaction evidence="9">
        <text>L-seryl-[protein] + ATP = O-phospho-L-seryl-[protein] + ADP + H(+)</text>
        <dbReference type="Rhea" id="RHEA:17989"/>
        <dbReference type="Rhea" id="RHEA-COMP:9863"/>
        <dbReference type="Rhea" id="RHEA-COMP:11604"/>
        <dbReference type="ChEBI" id="CHEBI:15378"/>
        <dbReference type="ChEBI" id="CHEBI:29999"/>
        <dbReference type="ChEBI" id="CHEBI:30616"/>
        <dbReference type="ChEBI" id="CHEBI:83421"/>
        <dbReference type="ChEBI" id="CHEBI:456216"/>
        <dbReference type="EC" id="2.7.11.1"/>
    </reaction>
</comment>
<evidence type="ECO:0000256" key="11">
    <source>
        <dbReference type="SAM" id="MobiDB-lite"/>
    </source>
</evidence>
<dbReference type="Pfam" id="PF00069">
    <property type="entry name" value="Pkinase"/>
    <property type="match status" value="1"/>
</dbReference>
<keyword evidence="4" id="KW-0808">Transferase</keyword>
<evidence type="ECO:0000256" key="2">
    <source>
        <dbReference type="ARBA" id="ARBA00012513"/>
    </source>
</evidence>
<evidence type="ECO:0000256" key="5">
    <source>
        <dbReference type="ARBA" id="ARBA00022741"/>
    </source>
</evidence>
<evidence type="ECO:0000256" key="7">
    <source>
        <dbReference type="ARBA" id="ARBA00022840"/>
    </source>
</evidence>
<accession>A0A1B6CM86</accession>
<dbReference type="PANTHER" id="PTHR48006:SF102">
    <property type="entry name" value="LEUCINE-RICH REPEAT-CONTAINING PROTEIN DDB_G0281931-RELATED"/>
    <property type="match status" value="1"/>
</dbReference>
<dbReference type="CDD" id="cd08307">
    <property type="entry name" value="Death_Pelle"/>
    <property type="match status" value="1"/>
</dbReference>
<reference evidence="13" key="1">
    <citation type="submission" date="2015-12" db="EMBL/GenBank/DDBJ databases">
        <title>De novo transcriptome assembly of four potential Pierce s Disease insect vectors from Arizona vineyards.</title>
        <authorList>
            <person name="Tassone E.E."/>
        </authorList>
    </citation>
    <scope>NUCLEOTIDE SEQUENCE</scope>
</reference>
<gene>
    <name evidence="14" type="ORF">g.38996</name>
    <name evidence="13" type="ORF">g.38999</name>
</gene>
<comment type="catalytic activity">
    <reaction evidence="8">
        <text>L-threonyl-[protein] + ATP = O-phospho-L-threonyl-[protein] + ADP + H(+)</text>
        <dbReference type="Rhea" id="RHEA:46608"/>
        <dbReference type="Rhea" id="RHEA-COMP:11060"/>
        <dbReference type="Rhea" id="RHEA-COMP:11605"/>
        <dbReference type="ChEBI" id="CHEBI:15378"/>
        <dbReference type="ChEBI" id="CHEBI:30013"/>
        <dbReference type="ChEBI" id="CHEBI:30616"/>
        <dbReference type="ChEBI" id="CHEBI:61977"/>
        <dbReference type="ChEBI" id="CHEBI:456216"/>
        <dbReference type="EC" id="2.7.11.1"/>
    </reaction>
</comment>
<protein>
    <recommendedName>
        <fullName evidence="2">non-specific serine/threonine protein kinase</fullName>
        <ecNumber evidence="2">2.7.11.1</ecNumber>
    </recommendedName>
</protein>
<dbReference type="PROSITE" id="PS00108">
    <property type="entry name" value="PROTEIN_KINASE_ST"/>
    <property type="match status" value="1"/>
</dbReference>
<keyword evidence="3" id="KW-0723">Serine/threonine-protein kinase</keyword>
<dbReference type="Gene3D" id="1.10.510.10">
    <property type="entry name" value="Transferase(Phosphotransferase) domain 1"/>
    <property type="match status" value="1"/>
</dbReference>
<feature type="compositionally biased region" description="Polar residues" evidence="11">
    <location>
        <begin position="114"/>
        <end position="134"/>
    </location>
</feature>
<feature type="domain" description="Protein kinase" evidence="12">
    <location>
        <begin position="255"/>
        <end position="532"/>
    </location>
</feature>
<dbReference type="PANTHER" id="PTHR48006">
    <property type="entry name" value="LEUCINE-RICH REPEAT-CONTAINING PROTEIN DDB_G0281931-RELATED"/>
    <property type="match status" value="1"/>
</dbReference>
<dbReference type="InterPro" id="IPR037924">
    <property type="entry name" value="Pelle_death"/>
</dbReference>
<feature type="region of interest" description="Disordered" evidence="11">
    <location>
        <begin position="539"/>
        <end position="581"/>
    </location>
</feature>
<dbReference type="GO" id="GO:0045087">
    <property type="term" value="P:innate immune response"/>
    <property type="evidence" value="ECO:0007669"/>
    <property type="project" value="UniProtKB-ARBA"/>
</dbReference>
<dbReference type="InterPro" id="IPR051824">
    <property type="entry name" value="LRR_Rcpt-Like_S/T_Kinase"/>
</dbReference>
<keyword evidence="5 10" id="KW-0547">Nucleotide-binding</keyword>
<proteinExistence type="inferred from homology"/>
<dbReference type="InterPro" id="IPR000488">
    <property type="entry name" value="Death_dom"/>
</dbReference>
<keyword evidence="7 10" id="KW-0067">ATP-binding</keyword>
<dbReference type="SMART" id="SM00220">
    <property type="entry name" value="S_TKc"/>
    <property type="match status" value="1"/>
</dbReference>
<evidence type="ECO:0000256" key="9">
    <source>
        <dbReference type="ARBA" id="ARBA00048679"/>
    </source>
</evidence>
<dbReference type="InterPro" id="IPR008271">
    <property type="entry name" value="Ser/Thr_kinase_AS"/>
</dbReference>
<dbReference type="SUPFAM" id="SSF56112">
    <property type="entry name" value="Protein kinase-like (PK-like)"/>
    <property type="match status" value="1"/>
</dbReference>
<comment type="similarity">
    <text evidence="1">Belongs to the protein kinase superfamily. TKL Ser/Thr protein kinase family. Pelle subfamily.</text>
</comment>